<reference evidence="1" key="1">
    <citation type="submission" date="2021-01" db="EMBL/GenBank/DDBJ databases">
        <authorList>
            <person name="Corre E."/>
            <person name="Pelletier E."/>
            <person name="Niang G."/>
            <person name="Scheremetjew M."/>
            <person name="Finn R."/>
            <person name="Kale V."/>
            <person name="Holt S."/>
            <person name="Cochrane G."/>
            <person name="Meng A."/>
            <person name="Brown T."/>
            <person name="Cohen L."/>
        </authorList>
    </citation>
    <scope>NUCLEOTIDE SEQUENCE</scope>
    <source>
        <strain evidence="1">CCAC1681</strain>
    </source>
</reference>
<dbReference type="AlphaFoldDB" id="A0A7S0CP32"/>
<dbReference type="EMBL" id="HBEN01000467">
    <property type="protein sequence ID" value="CAD8429431.1"/>
    <property type="molecule type" value="Transcribed_RNA"/>
</dbReference>
<name>A0A7S0CP32_MICPS</name>
<evidence type="ECO:0000313" key="1">
    <source>
        <dbReference type="EMBL" id="CAD8429431.1"/>
    </source>
</evidence>
<proteinExistence type="predicted"/>
<sequence length="129" mass="13335">MFQGDAGARLASLTLKNESYGQEYVLDSELDANENLAVEGVSSDDADDAPTVPVPAFAGTLAGDADEDDVVLADEDVFRSEAEDKRASGTVVAVADADDADADALGASEFGAVRYWGSSIDTSLVPDDV</sequence>
<organism evidence="1">
    <name type="scientific">Micromonas pusilla</name>
    <name type="common">Picoplanktonic green alga</name>
    <name type="synonym">Chromulina pusilla</name>
    <dbReference type="NCBI Taxonomy" id="38833"/>
    <lineage>
        <taxon>Eukaryota</taxon>
        <taxon>Viridiplantae</taxon>
        <taxon>Chlorophyta</taxon>
        <taxon>Mamiellophyceae</taxon>
        <taxon>Mamiellales</taxon>
        <taxon>Mamiellaceae</taxon>
        <taxon>Micromonas</taxon>
    </lineage>
</organism>
<gene>
    <name evidence="1" type="ORF">MSP1401_LOCUS385</name>
</gene>
<protein>
    <submittedName>
        <fullName evidence="1">Uncharacterized protein</fullName>
    </submittedName>
</protein>
<accession>A0A7S0CP32</accession>